<reference evidence="3" key="1">
    <citation type="submission" date="2025-08" db="UniProtKB">
        <authorList>
            <consortium name="RefSeq"/>
        </authorList>
    </citation>
    <scope>IDENTIFICATION</scope>
    <source>
        <strain evidence="3">OHB3-1</strain>
    </source>
</reference>
<keyword evidence="2" id="KW-1185">Reference proteome</keyword>
<evidence type="ECO:0000313" key="2">
    <source>
        <dbReference type="Proteomes" id="UP000504603"/>
    </source>
</evidence>
<feature type="domain" description="DOG1" evidence="1">
    <location>
        <begin position="11"/>
        <end position="226"/>
    </location>
</feature>
<proteinExistence type="predicted"/>
<gene>
    <name evidence="3" type="primary">LOC111004757</name>
</gene>
<dbReference type="PANTHER" id="PTHR46354">
    <property type="entry name" value="DOG1 DOMAIN-CONTAINING PROTEIN"/>
    <property type="match status" value="1"/>
</dbReference>
<dbReference type="InterPro" id="IPR025422">
    <property type="entry name" value="TGA_domain"/>
</dbReference>
<accession>A0A6J1BTY1</accession>
<dbReference type="RefSeq" id="XP_022131628.1">
    <property type="nucleotide sequence ID" value="XM_022275936.1"/>
</dbReference>
<name>A0A6J1BTY1_MOMCH</name>
<organism evidence="2 3">
    <name type="scientific">Momordica charantia</name>
    <name type="common">Bitter gourd</name>
    <name type="synonym">Balsam pear</name>
    <dbReference type="NCBI Taxonomy" id="3673"/>
    <lineage>
        <taxon>Eukaryota</taxon>
        <taxon>Viridiplantae</taxon>
        <taxon>Streptophyta</taxon>
        <taxon>Embryophyta</taxon>
        <taxon>Tracheophyta</taxon>
        <taxon>Spermatophyta</taxon>
        <taxon>Magnoliopsida</taxon>
        <taxon>eudicotyledons</taxon>
        <taxon>Gunneridae</taxon>
        <taxon>Pentapetalae</taxon>
        <taxon>rosids</taxon>
        <taxon>fabids</taxon>
        <taxon>Cucurbitales</taxon>
        <taxon>Cucurbitaceae</taxon>
        <taxon>Momordiceae</taxon>
        <taxon>Momordica</taxon>
    </lineage>
</organism>
<sequence length="243" mass="27469">MAHPSMTHTVIDSFGNFYESWLANQQSFLHHLLQSSDAGTEDKKLRLINQVLAHYRRYHDEISKAAGEDVFRVFSAPWLTPYERTLLWICGFRPSIAFRLAEGAVRDLTPEQGAALEELKADVRRRERDLTEAMASLQETVAAPPIVGLARRAGRLVDGEICEMESAMEELKVAMVGVLDGADGLRGSTMRKVMEILNSDQTVKLLAAATEFQLRIRRWGLNRDLQRTINGVQVQFHQMGFQN</sequence>
<dbReference type="OrthoDB" id="1889475at2759"/>
<dbReference type="PANTHER" id="PTHR46354:SF1">
    <property type="entry name" value="PROTEIN RESPONSE TO ABA AND SALT 1-RELATED"/>
    <property type="match status" value="1"/>
</dbReference>
<evidence type="ECO:0000259" key="1">
    <source>
        <dbReference type="PROSITE" id="PS51806"/>
    </source>
</evidence>
<dbReference type="InterPro" id="IPR051886">
    <property type="entry name" value="Seed_Dev/Stress_Resp_Reg"/>
</dbReference>
<dbReference type="KEGG" id="mcha:111004757"/>
<dbReference type="GO" id="GO:0043565">
    <property type="term" value="F:sequence-specific DNA binding"/>
    <property type="evidence" value="ECO:0007669"/>
    <property type="project" value="InterPro"/>
</dbReference>
<dbReference type="Proteomes" id="UP000504603">
    <property type="component" value="Unplaced"/>
</dbReference>
<dbReference type="GO" id="GO:0006351">
    <property type="term" value="P:DNA-templated transcription"/>
    <property type="evidence" value="ECO:0007669"/>
    <property type="project" value="InterPro"/>
</dbReference>
<dbReference type="AlphaFoldDB" id="A0A6J1BTY1"/>
<dbReference type="Pfam" id="PF14144">
    <property type="entry name" value="DOG1"/>
    <property type="match status" value="1"/>
</dbReference>
<evidence type="ECO:0000313" key="3">
    <source>
        <dbReference type="RefSeq" id="XP_022131628.1"/>
    </source>
</evidence>
<dbReference type="PROSITE" id="PS51806">
    <property type="entry name" value="DOG1"/>
    <property type="match status" value="1"/>
</dbReference>
<protein>
    <submittedName>
        <fullName evidence="3">Protein DOG1-like 4</fullName>
    </submittedName>
</protein>
<dbReference type="GeneID" id="111004757"/>